<dbReference type="AlphaFoldDB" id="A0AA40EMC2"/>
<dbReference type="PANTHER" id="PTHR12197">
    <property type="entry name" value="HISTONE-LYSINE N-METHYLTRANSFERASE SMYD"/>
    <property type="match status" value="1"/>
</dbReference>
<dbReference type="PANTHER" id="PTHR12197:SF251">
    <property type="entry name" value="EG:BACR7C10.4 PROTEIN"/>
    <property type="match status" value="1"/>
</dbReference>
<keyword evidence="3" id="KW-1185">Reference proteome</keyword>
<sequence>MINHSCEPNAFAFLEKGEIRVRSLKKIAPGEEITISYIDPSIDVKSRQEILMDEHFFECDCTRCKAEIKLQKHLIAVDGETSMATVRKTQLSILDLMKSAVTASKYPGVYKDFENLSVVESQMLTFMQSAFPNIGWRADLDPVPMARICLSVLYLDQGKPSQALRNAFRAQFTGGRRRTGPDAVNILVDIVHILMAAGCLPPDSPILKDTSFPSLMDISNVTYGFLHEACKEAGDVFGGDCEYTKAIGDLFAKMMGKLPSGSSRPPEEEFAQEFEVSMKKLLEWAGIGTERGAAGKLA</sequence>
<dbReference type="Pfam" id="PF00856">
    <property type="entry name" value="SET"/>
    <property type="match status" value="1"/>
</dbReference>
<dbReference type="InterPro" id="IPR050869">
    <property type="entry name" value="H3K4_H4K5_MeTrfase"/>
</dbReference>
<evidence type="ECO:0000313" key="3">
    <source>
        <dbReference type="Proteomes" id="UP001172159"/>
    </source>
</evidence>
<gene>
    <name evidence="2" type="ORF">B0T21DRAFT_360516</name>
</gene>
<protein>
    <recommendedName>
        <fullName evidence="1">SET domain-containing protein</fullName>
    </recommendedName>
</protein>
<dbReference type="PROSITE" id="PS50280">
    <property type="entry name" value="SET"/>
    <property type="match status" value="1"/>
</dbReference>
<name>A0AA40EMC2_9PEZI</name>
<proteinExistence type="predicted"/>
<feature type="domain" description="SET" evidence="1">
    <location>
        <begin position="1"/>
        <end position="38"/>
    </location>
</feature>
<dbReference type="SUPFAM" id="SSF82199">
    <property type="entry name" value="SET domain"/>
    <property type="match status" value="1"/>
</dbReference>
<dbReference type="Proteomes" id="UP001172159">
    <property type="component" value="Unassembled WGS sequence"/>
</dbReference>
<accession>A0AA40EMC2</accession>
<evidence type="ECO:0000313" key="2">
    <source>
        <dbReference type="EMBL" id="KAK0741997.1"/>
    </source>
</evidence>
<dbReference type="EMBL" id="JAUKTV010000003">
    <property type="protein sequence ID" value="KAK0741997.1"/>
    <property type="molecule type" value="Genomic_DNA"/>
</dbReference>
<organism evidence="2 3">
    <name type="scientific">Apiosordaria backusii</name>
    <dbReference type="NCBI Taxonomy" id="314023"/>
    <lineage>
        <taxon>Eukaryota</taxon>
        <taxon>Fungi</taxon>
        <taxon>Dikarya</taxon>
        <taxon>Ascomycota</taxon>
        <taxon>Pezizomycotina</taxon>
        <taxon>Sordariomycetes</taxon>
        <taxon>Sordariomycetidae</taxon>
        <taxon>Sordariales</taxon>
        <taxon>Lasiosphaeriaceae</taxon>
        <taxon>Apiosordaria</taxon>
    </lineage>
</organism>
<dbReference type="Gene3D" id="2.170.270.10">
    <property type="entry name" value="SET domain"/>
    <property type="match status" value="1"/>
</dbReference>
<dbReference type="GO" id="GO:0005634">
    <property type="term" value="C:nucleus"/>
    <property type="evidence" value="ECO:0007669"/>
    <property type="project" value="TreeGrafter"/>
</dbReference>
<comment type="caution">
    <text evidence="2">The sequence shown here is derived from an EMBL/GenBank/DDBJ whole genome shotgun (WGS) entry which is preliminary data.</text>
</comment>
<dbReference type="InterPro" id="IPR001214">
    <property type="entry name" value="SET_dom"/>
</dbReference>
<reference evidence="2" key="1">
    <citation type="submission" date="2023-06" db="EMBL/GenBank/DDBJ databases">
        <title>Genome-scale phylogeny and comparative genomics of the fungal order Sordariales.</title>
        <authorList>
            <consortium name="Lawrence Berkeley National Laboratory"/>
            <person name="Hensen N."/>
            <person name="Bonometti L."/>
            <person name="Westerberg I."/>
            <person name="Brannstrom I.O."/>
            <person name="Guillou S."/>
            <person name="Cros-Aarteil S."/>
            <person name="Calhoun S."/>
            <person name="Haridas S."/>
            <person name="Kuo A."/>
            <person name="Mondo S."/>
            <person name="Pangilinan J."/>
            <person name="Riley R."/>
            <person name="Labutti K."/>
            <person name="Andreopoulos B."/>
            <person name="Lipzen A."/>
            <person name="Chen C."/>
            <person name="Yanf M."/>
            <person name="Daum C."/>
            <person name="Ng V."/>
            <person name="Clum A."/>
            <person name="Steindorff A."/>
            <person name="Ohm R."/>
            <person name="Martin F."/>
            <person name="Silar P."/>
            <person name="Natvig D."/>
            <person name="Lalanne C."/>
            <person name="Gautier V."/>
            <person name="Ament-Velasquez S.L."/>
            <person name="Kruys A."/>
            <person name="Hutchinson M.I."/>
            <person name="Powell A.J."/>
            <person name="Barry K."/>
            <person name="Miller A.N."/>
            <person name="Grigoriev I.V."/>
            <person name="Debuchy R."/>
            <person name="Gladieux P."/>
            <person name="Thoren M.H."/>
            <person name="Johannesson H."/>
        </authorList>
    </citation>
    <scope>NUCLEOTIDE SEQUENCE</scope>
    <source>
        <strain evidence="2">CBS 540.89</strain>
    </source>
</reference>
<evidence type="ECO:0000259" key="1">
    <source>
        <dbReference type="PROSITE" id="PS50280"/>
    </source>
</evidence>
<dbReference type="CDD" id="cd20071">
    <property type="entry name" value="SET_SMYD"/>
    <property type="match status" value="1"/>
</dbReference>
<dbReference type="InterPro" id="IPR046341">
    <property type="entry name" value="SET_dom_sf"/>
</dbReference>